<feature type="transmembrane region" description="Helical" evidence="2">
    <location>
        <begin position="331"/>
        <end position="352"/>
    </location>
</feature>
<keyword evidence="5" id="KW-1185">Reference proteome</keyword>
<evidence type="ECO:0000256" key="2">
    <source>
        <dbReference type="SAM" id="Phobius"/>
    </source>
</evidence>
<name>K9E1B2_9BURK</name>
<dbReference type="InterPro" id="IPR002656">
    <property type="entry name" value="Acyl_transf_3_dom"/>
</dbReference>
<organism evidence="4 5">
    <name type="scientific">Massilia timonae CCUG 45783</name>
    <dbReference type="NCBI Taxonomy" id="883126"/>
    <lineage>
        <taxon>Bacteria</taxon>
        <taxon>Pseudomonadati</taxon>
        <taxon>Pseudomonadota</taxon>
        <taxon>Betaproteobacteria</taxon>
        <taxon>Burkholderiales</taxon>
        <taxon>Oxalobacteraceae</taxon>
        <taxon>Telluria group</taxon>
        <taxon>Massilia</taxon>
    </lineage>
</organism>
<proteinExistence type="predicted"/>
<feature type="transmembrane region" description="Helical" evidence="2">
    <location>
        <begin position="100"/>
        <end position="118"/>
    </location>
</feature>
<dbReference type="PATRIC" id="fig|883126.3.peg.1643"/>
<feature type="domain" description="Acyltransferase 3" evidence="3">
    <location>
        <begin position="5"/>
        <end position="352"/>
    </location>
</feature>
<evidence type="ECO:0000313" key="5">
    <source>
        <dbReference type="Proteomes" id="UP000009874"/>
    </source>
</evidence>
<accession>K9E1B2</accession>
<keyword evidence="2" id="KW-0812">Transmembrane</keyword>
<dbReference type="Proteomes" id="UP000009874">
    <property type="component" value="Unassembled WGS sequence"/>
</dbReference>
<comment type="caution">
    <text evidence="4">The sequence shown here is derived from an EMBL/GenBank/DDBJ whole genome shotgun (WGS) entry which is preliminary data.</text>
</comment>
<protein>
    <recommendedName>
        <fullName evidence="3">Acyltransferase 3 domain-containing protein</fullName>
    </recommendedName>
</protein>
<dbReference type="Pfam" id="PF01757">
    <property type="entry name" value="Acyl_transf_3"/>
    <property type="match status" value="1"/>
</dbReference>
<dbReference type="HOGENOM" id="CLU_005679_13_8_4"/>
<dbReference type="eggNOG" id="COG1835">
    <property type="taxonomic scope" value="Bacteria"/>
</dbReference>
<reference evidence="4 5" key="1">
    <citation type="submission" date="2012-09" db="EMBL/GenBank/DDBJ databases">
        <title>The Genome Sequence of Massilia timonae CCUG 45783.</title>
        <authorList>
            <consortium name="The Broad Institute Genome Sequencing Platform"/>
            <person name="Earl A."/>
            <person name="Ward D."/>
            <person name="Feldgarden M."/>
            <person name="Gevers D."/>
            <person name="Huys G."/>
            <person name="Walker B."/>
            <person name="Young S.K."/>
            <person name="Zeng Q."/>
            <person name="Gargeya S."/>
            <person name="Fitzgerald M."/>
            <person name="Haas B."/>
            <person name="Abouelleil A."/>
            <person name="Alvarado L."/>
            <person name="Arachchi H.M."/>
            <person name="Berlin A.M."/>
            <person name="Chapman S.B."/>
            <person name="Goldberg J."/>
            <person name="Griggs A."/>
            <person name="Gujja S."/>
            <person name="Hansen M."/>
            <person name="Howarth C."/>
            <person name="Imamovic A."/>
            <person name="Larimer J."/>
            <person name="McCowen C."/>
            <person name="Montmayeur A."/>
            <person name="Murphy C."/>
            <person name="Neiman D."/>
            <person name="Pearson M."/>
            <person name="Priest M."/>
            <person name="Roberts A."/>
            <person name="Saif S."/>
            <person name="Shea T."/>
            <person name="Sisk P."/>
            <person name="Sykes S."/>
            <person name="Wortman J."/>
            <person name="Nusbaum C."/>
            <person name="Birren B."/>
        </authorList>
    </citation>
    <scope>NUCLEOTIDE SEQUENCE [LARGE SCALE GENOMIC DNA]</scope>
    <source>
        <strain evidence="4 5">CCUG 45783</strain>
    </source>
</reference>
<evidence type="ECO:0000313" key="4">
    <source>
        <dbReference type="EMBL" id="EKU83220.1"/>
    </source>
</evidence>
<feature type="transmembrane region" description="Helical" evidence="2">
    <location>
        <begin position="232"/>
        <end position="250"/>
    </location>
</feature>
<feature type="transmembrane region" description="Helical" evidence="2">
    <location>
        <begin position="196"/>
        <end position="220"/>
    </location>
</feature>
<feature type="transmembrane region" description="Helical" evidence="2">
    <location>
        <begin position="171"/>
        <end position="189"/>
    </location>
</feature>
<evidence type="ECO:0000256" key="1">
    <source>
        <dbReference type="SAM" id="MobiDB-lite"/>
    </source>
</evidence>
<sequence length="401" mass="44141">MKNTSADGLRGLAALSVTITHFIAAFLPSLLFYNYGALFPRPVEPGPLVDVLGSPALTLFYNGHFPVLIFFVLSGYVLTLPWFEHDNAGPVLQRRLWSRYLRLNLPIMAAIGLAWLAYSTGLLHTGQAAQLSGSTNWLASFYPADLTGLDALKEALFGSIVLGSASFLPPLWTLKIEFIGSIYILLFFLAKPARHLLLPMALACLLLHAIHAEQSIYYIALFAGAALHRVRLTRAGQFAVFAAGLYFGAYQHFRTMYGFLPDPQIWDVKSFYNAIGAVCVCAAVLSGWGQGLLNRPLVQFLGRISFSIYLLHFIVLCSLSAAFYARFPRDALHLGIGFVLYMTACVGAAWLFERWVDRPAIALSRRFGSMLCGDEKRNGAQSAPFEEEAAASPVARARHHS</sequence>
<dbReference type="InterPro" id="IPR050879">
    <property type="entry name" value="Acyltransferase_3"/>
</dbReference>
<feature type="transmembrane region" description="Helical" evidence="2">
    <location>
        <begin position="12"/>
        <end position="36"/>
    </location>
</feature>
<gene>
    <name evidence="4" type="ORF">HMPREF9710_01618</name>
</gene>
<keyword evidence="2" id="KW-0472">Membrane</keyword>
<feature type="transmembrane region" description="Helical" evidence="2">
    <location>
        <begin position="271"/>
        <end position="288"/>
    </location>
</feature>
<dbReference type="AlphaFoldDB" id="K9E1B2"/>
<feature type="region of interest" description="Disordered" evidence="1">
    <location>
        <begin position="378"/>
        <end position="401"/>
    </location>
</feature>
<dbReference type="GO" id="GO:0016747">
    <property type="term" value="F:acyltransferase activity, transferring groups other than amino-acyl groups"/>
    <property type="evidence" value="ECO:0007669"/>
    <property type="project" value="InterPro"/>
</dbReference>
<dbReference type="PANTHER" id="PTHR23028">
    <property type="entry name" value="ACETYLTRANSFERASE"/>
    <property type="match status" value="1"/>
</dbReference>
<feature type="transmembrane region" description="Helical" evidence="2">
    <location>
        <begin position="300"/>
        <end position="324"/>
    </location>
</feature>
<feature type="transmembrane region" description="Helical" evidence="2">
    <location>
        <begin position="56"/>
        <end position="79"/>
    </location>
</feature>
<dbReference type="PANTHER" id="PTHR23028:SF134">
    <property type="entry name" value="PUTATIVE (AFU_ORTHOLOGUE AFUA_4G08520)-RELATED"/>
    <property type="match status" value="1"/>
</dbReference>
<evidence type="ECO:0000259" key="3">
    <source>
        <dbReference type="Pfam" id="PF01757"/>
    </source>
</evidence>
<keyword evidence="2" id="KW-1133">Transmembrane helix</keyword>
<dbReference type="EMBL" id="AGZI01000017">
    <property type="protein sequence ID" value="EKU83220.1"/>
    <property type="molecule type" value="Genomic_DNA"/>
</dbReference>